<sequence>MAYTLTECEEERDYRYSLRARTDAAGSAFLVVVQCNPSRASGTRSDPTVGKVSNWAEENGFSSVTFLNLFARRSPSIHEISHLPYVDLVGPRNDEVLALHAAGASTLVLAWGSSLPVPEELYLKRLVEVRGLLMGRPAHRVGSLACGRYPRHGRMWNADNRTLEPLEWNELLPNPSLQRDALKRAP</sequence>
<proteinExistence type="predicted"/>
<dbReference type="KEGG" id="metu:GNH96_04685"/>
<name>A0A858Q664_9GAMM</name>
<dbReference type="EMBL" id="CP046565">
    <property type="protein sequence ID" value="QJD29330.1"/>
    <property type="molecule type" value="Genomic_DNA"/>
</dbReference>
<evidence type="ECO:0000313" key="1">
    <source>
        <dbReference type="EMBL" id="QJD29330.1"/>
    </source>
</evidence>
<organism evidence="1 2">
    <name type="scientific">Methylococcus geothermalis</name>
    <dbReference type="NCBI Taxonomy" id="2681310"/>
    <lineage>
        <taxon>Bacteria</taxon>
        <taxon>Pseudomonadati</taxon>
        <taxon>Pseudomonadota</taxon>
        <taxon>Gammaproteobacteria</taxon>
        <taxon>Methylococcales</taxon>
        <taxon>Methylococcaceae</taxon>
        <taxon>Methylococcus</taxon>
    </lineage>
</organism>
<gene>
    <name evidence="1" type="ORF">GNH96_04685</name>
</gene>
<reference evidence="2" key="1">
    <citation type="submission" date="2019-12" db="EMBL/GenBank/DDBJ databases">
        <authorList>
            <person name="Awala S.I."/>
            <person name="Rhee S.K."/>
        </authorList>
    </citation>
    <scope>NUCLEOTIDE SEQUENCE [LARGE SCALE GENOMIC DNA]</scope>
    <source>
        <strain evidence="2">IM1</strain>
    </source>
</reference>
<dbReference type="InterPro" id="IPR012441">
    <property type="entry name" value="DUF1643"/>
</dbReference>
<accession>A0A858Q664</accession>
<dbReference type="RefSeq" id="WP_169602620.1">
    <property type="nucleotide sequence ID" value="NZ_CP046565.1"/>
</dbReference>
<dbReference type="AlphaFoldDB" id="A0A858Q664"/>
<dbReference type="Pfam" id="PF07799">
    <property type="entry name" value="DUF1643"/>
    <property type="match status" value="1"/>
</dbReference>
<keyword evidence="2" id="KW-1185">Reference proteome</keyword>
<protein>
    <submittedName>
        <fullName evidence="1">DUF1643 domain-containing protein</fullName>
    </submittedName>
</protein>
<dbReference type="Proteomes" id="UP000503004">
    <property type="component" value="Chromosome"/>
</dbReference>
<evidence type="ECO:0000313" key="2">
    <source>
        <dbReference type="Proteomes" id="UP000503004"/>
    </source>
</evidence>